<gene>
    <name evidence="4" type="ORF">ESB13_06255</name>
</gene>
<evidence type="ECO:0000256" key="2">
    <source>
        <dbReference type="SAM" id="SignalP"/>
    </source>
</evidence>
<dbReference type="PANTHER" id="PTHR30189">
    <property type="entry name" value="LPS-ASSEMBLY PROTEIN"/>
    <property type="match status" value="1"/>
</dbReference>
<protein>
    <submittedName>
        <fullName evidence="4">LPS-assembly protein LptD</fullName>
    </submittedName>
</protein>
<name>A0A4Q1DAH0_9BACT</name>
<keyword evidence="2" id="KW-0732">Signal</keyword>
<dbReference type="GO" id="GO:1990351">
    <property type="term" value="C:transporter complex"/>
    <property type="evidence" value="ECO:0007669"/>
    <property type="project" value="TreeGrafter"/>
</dbReference>
<dbReference type="OrthoDB" id="9802320at2"/>
<feature type="compositionally biased region" description="Basic and acidic residues" evidence="1">
    <location>
        <begin position="753"/>
        <end position="762"/>
    </location>
</feature>
<feature type="chain" id="PRO_5020603906" evidence="2">
    <location>
        <begin position="31"/>
        <end position="907"/>
    </location>
</feature>
<dbReference type="Pfam" id="PF19838">
    <property type="entry name" value="LptD_2"/>
    <property type="match status" value="1"/>
</dbReference>
<dbReference type="InterPro" id="IPR050218">
    <property type="entry name" value="LptD"/>
</dbReference>
<dbReference type="AlphaFoldDB" id="A0A4Q1DAH0"/>
<sequence>MNKRCKVSINCITAWSVFVFMLFTTLAVQAQVRPAAPVKPPASVIDSGKISLDSARFKIAGDSVKLITDSVRFTIDSLTGDTLWQRIDSIPMSKDTLDAPVDYTAEDSAIISIPKKQFFLYNKAVVKYQDNQLEANVIHYDQQSQVMEAYGGKDTSSNPLNLPTMTQGQSKAISDTIKYNVKTGRGLTKNSYFQEGEMYVQAQTLKRMDKDVAFAFRARMTTCNLDTPHFAFRTRRVKIINDRFAVSGPAFPEFEGVPMPVAIPFGIYPMVKGRHSGMLAPQFATNQSAGLGLEGLGYYKVINDNWDVTTRANLYTYGGWALFVNPKYMKRYKYSGNLNLTIQKTKLVNTSTAQSNEFIKYTSFLINWSHSTDTRARPGTSFSASVNAGSTRYNDYVTNNIYQNFQNQLSSSITYSKTWGQGKYNLTTSANHSQNNNQRLVNVTLPTVNFTANTFYPFQKKESVGTAKWYEKLGISYTGNLLNQVAFYDTAFNFARMLDTTQWGAQHSVPISLTLPAVGPLLFSPSISFSEKWYGQQILRRWNPDRDTVETRISRGFFAAREVNFGMSTNTRIFGTFNLGKDTKLRHEIKPTFSINYKPDLVKQFYDSLQVDTSTARKKIRISRFEGSVVGGFSEGSFGGFNFGFDNLFEMKKRNKNDTTGDDPYKKIKLIDGLSFNTGYNFFLDSMNWSPVSIAFRSTLFEKVNITGGASIDPYAVDSVGDRINKLLWKQGSLGRFTGGNLVISSSFQSKAADQRSDKSRMPVDQTMTPDEQQRQLDYVRANPAEFVDFNIPWSVQTSLSINFNRQRSADYRSYVTQINTNLNVSGDFSLTPKWKMGGSFFYDVRTAKLEGVTMYITREMHCWQLSINVTPIGPIKSFNIVLNPKSGILRDLKINRSRSFYSAIEQ</sequence>
<organism evidence="4 5">
    <name type="scientific">Filimonas effusa</name>
    <dbReference type="NCBI Taxonomy" id="2508721"/>
    <lineage>
        <taxon>Bacteria</taxon>
        <taxon>Pseudomonadati</taxon>
        <taxon>Bacteroidota</taxon>
        <taxon>Chitinophagia</taxon>
        <taxon>Chitinophagales</taxon>
        <taxon>Chitinophagaceae</taxon>
        <taxon>Filimonas</taxon>
    </lineage>
</organism>
<keyword evidence="5" id="KW-1185">Reference proteome</keyword>
<feature type="signal peptide" evidence="2">
    <location>
        <begin position="1"/>
        <end position="30"/>
    </location>
</feature>
<dbReference type="PANTHER" id="PTHR30189:SF1">
    <property type="entry name" value="LPS-ASSEMBLY PROTEIN LPTD"/>
    <property type="match status" value="1"/>
</dbReference>
<feature type="region of interest" description="Disordered" evidence="1">
    <location>
        <begin position="753"/>
        <end position="772"/>
    </location>
</feature>
<dbReference type="InterPro" id="IPR045659">
    <property type="entry name" value="LptD_2"/>
</dbReference>
<dbReference type="EMBL" id="SDHZ01000001">
    <property type="protein sequence ID" value="RXK86404.1"/>
    <property type="molecule type" value="Genomic_DNA"/>
</dbReference>
<proteinExistence type="predicted"/>
<dbReference type="Proteomes" id="UP000290545">
    <property type="component" value="Unassembled WGS sequence"/>
</dbReference>
<dbReference type="GO" id="GO:0009279">
    <property type="term" value="C:cell outer membrane"/>
    <property type="evidence" value="ECO:0007669"/>
    <property type="project" value="TreeGrafter"/>
</dbReference>
<evidence type="ECO:0000256" key="1">
    <source>
        <dbReference type="SAM" id="MobiDB-lite"/>
    </source>
</evidence>
<dbReference type="RefSeq" id="WP_129002154.1">
    <property type="nucleotide sequence ID" value="NZ_SDHZ01000001.1"/>
</dbReference>
<comment type="caution">
    <text evidence="4">The sequence shown here is derived from an EMBL/GenBank/DDBJ whole genome shotgun (WGS) entry which is preliminary data.</text>
</comment>
<evidence type="ECO:0000259" key="3">
    <source>
        <dbReference type="Pfam" id="PF19838"/>
    </source>
</evidence>
<feature type="domain" description="LPS-assembly protein LptD central" evidence="3">
    <location>
        <begin position="246"/>
        <end position="715"/>
    </location>
</feature>
<evidence type="ECO:0000313" key="4">
    <source>
        <dbReference type="EMBL" id="RXK86404.1"/>
    </source>
</evidence>
<reference evidence="4 5" key="1">
    <citation type="submission" date="2019-01" db="EMBL/GenBank/DDBJ databases">
        <title>Filimonas sp. strain TTM-71.</title>
        <authorList>
            <person name="Chen W.-M."/>
        </authorList>
    </citation>
    <scope>NUCLEOTIDE SEQUENCE [LARGE SCALE GENOMIC DNA]</scope>
    <source>
        <strain evidence="4 5">TTM-71</strain>
    </source>
</reference>
<accession>A0A4Q1DAH0</accession>
<evidence type="ECO:0000313" key="5">
    <source>
        <dbReference type="Proteomes" id="UP000290545"/>
    </source>
</evidence>